<dbReference type="PANTHER" id="PTHR42877">
    <property type="entry name" value="L-ORNITHINE N(5)-MONOOXYGENASE-RELATED"/>
    <property type="match status" value="1"/>
</dbReference>
<dbReference type="InterPro" id="IPR036188">
    <property type="entry name" value="FAD/NAD-bd_sf"/>
</dbReference>
<gene>
    <name evidence="2" type="ORF">BD410DRAFT_792294</name>
</gene>
<evidence type="ECO:0000256" key="1">
    <source>
        <dbReference type="ARBA" id="ARBA00010139"/>
    </source>
</evidence>
<dbReference type="InterPro" id="IPR051209">
    <property type="entry name" value="FAD-bind_Monooxygenase_sf"/>
</dbReference>
<protein>
    <submittedName>
        <fullName evidence="2">FAD/NAD(P)-binding domain-containing protein</fullName>
    </submittedName>
</protein>
<dbReference type="Pfam" id="PF13450">
    <property type="entry name" value="NAD_binding_8"/>
    <property type="match status" value="1"/>
</dbReference>
<proteinExistence type="inferred from homology"/>
<dbReference type="PANTHER" id="PTHR42877:SF7">
    <property type="entry name" value="FLAVIN-BINDING MONOOXYGENASE-RELATED"/>
    <property type="match status" value="1"/>
</dbReference>
<dbReference type="SUPFAM" id="SSF51905">
    <property type="entry name" value="FAD/NAD(P)-binding domain"/>
    <property type="match status" value="1"/>
</dbReference>
<accession>A0A4Y7PW20</accession>
<evidence type="ECO:0000313" key="3">
    <source>
        <dbReference type="Proteomes" id="UP000294933"/>
    </source>
</evidence>
<name>A0A4Y7PW20_9AGAM</name>
<dbReference type="OrthoDB" id="74360at2759"/>
<organism evidence="2 3">
    <name type="scientific">Rickenella mellea</name>
    <dbReference type="NCBI Taxonomy" id="50990"/>
    <lineage>
        <taxon>Eukaryota</taxon>
        <taxon>Fungi</taxon>
        <taxon>Dikarya</taxon>
        <taxon>Basidiomycota</taxon>
        <taxon>Agaricomycotina</taxon>
        <taxon>Agaricomycetes</taxon>
        <taxon>Hymenochaetales</taxon>
        <taxon>Rickenellaceae</taxon>
        <taxon>Rickenella</taxon>
    </lineage>
</organism>
<sequence>MATTNGLNGVNTSSPNAFKTFSLGSFSIDEDRPMKVVVIGAGFSGIAAGIRFPQRVKNLDLTIYEKNAGVGGTWYSNRYPGLACDLPSHTYQFSFEDKTDWSAFYAPGPEIRGYLEHVVDKYKLMRYIKLQHELTSARYDERTGKWHLKIRRPSGTSTTQDVHFEEFEDVADFVLAGTGALSRWSWPDIPGLTAYKETLVHSAQWEDVEELEGKAVGIIGVGSSAIQLVPALQPRAGKVFNFVRGKTWLATPFASEKLSELMKRDPKAANYEFTDEDKERFTDPKYYKEFRHELEAELNSVHFATIKDSDMQKGARKAFHEAMIERLEVKPWIADHLIPTFPVACRRLTPGPGYLEALCKDNVDFVADEIRRITPTGIETVNGRHFPLDILICATGYDTAFQTPFSVIGRNGLTLNERYTPHPETYLTMCTDGFPNWFQTLGPNSAVGSGSLLAIIEAEVEYAVAVVRKMQRERIRSVEVKREAVKDFDEYLEAYFPTTVYSEKCRSWYKMGQEEGRVVGLWPGSCLHAIRAMANPRWEDFDYKYLENTKNRFQWLGDGSTYAEKHMKGDRAFYLTEVDIPAVPE</sequence>
<reference evidence="2 3" key="1">
    <citation type="submission" date="2018-06" db="EMBL/GenBank/DDBJ databases">
        <title>A transcriptomic atlas of mushroom development highlights an independent origin of complex multicellularity.</title>
        <authorList>
            <consortium name="DOE Joint Genome Institute"/>
            <person name="Krizsan K."/>
            <person name="Almasi E."/>
            <person name="Merenyi Z."/>
            <person name="Sahu N."/>
            <person name="Viragh M."/>
            <person name="Koszo T."/>
            <person name="Mondo S."/>
            <person name="Kiss B."/>
            <person name="Balint B."/>
            <person name="Kues U."/>
            <person name="Barry K."/>
            <person name="Hegedus J.C."/>
            <person name="Henrissat B."/>
            <person name="Johnson J."/>
            <person name="Lipzen A."/>
            <person name="Ohm R."/>
            <person name="Nagy I."/>
            <person name="Pangilinan J."/>
            <person name="Yan J."/>
            <person name="Xiong Y."/>
            <person name="Grigoriev I.V."/>
            <person name="Hibbett D.S."/>
            <person name="Nagy L.G."/>
        </authorList>
    </citation>
    <scope>NUCLEOTIDE SEQUENCE [LARGE SCALE GENOMIC DNA]</scope>
    <source>
        <strain evidence="2 3">SZMC22713</strain>
    </source>
</reference>
<keyword evidence="3" id="KW-1185">Reference proteome</keyword>
<dbReference type="AlphaFoldDB" id="A0A4Y7PW20"/>
<evidence type="ECO:0000313" key="2">
    <source>
        <dbReference type="EMBL" id="TDL19261.1"/>
    </source>
</evidence>
<dbReference type="EMBL" id="ML170198">
    <property type="protein sequence ID" value="TDL19261.1"/>
    <property type="molecule type" value="Genomic_DNA"/>
</dbReference>
<dbReference type="VEuPathDB" id="FungiDB:BD410DRAFT_792294"/>
<dbReference type="Gene3D" id="3.50.50.60">
    <property type="entry name" value="FAD/NAD(P)-binding domain"/>
    <property type="match status" value="2"/>
</dbReference>
<comment type="similarity">
    <text evidence="1">Belongs to the FAD-binding monooxygenase family.</text>
</comment>
<dbReference type="STRING" id="50990.A0A4Y7PW20"/>
<dbReference type="Proteomes" id="UP000294933">
    <property type="component" value="Unassembled WGS sequence"/>
</dbReference>